<evidence type="ECO:0000256" key="1">
    <source>
        <dbReference type="ARBA" id="ARBA00004496"/>
    </source>
</evidence>
<dbReference type="GO" id="GO:0005737">
    <property type="term" value="C:cytoplasm"/>
    <property type="evidence" value="ECO:0007669"/>
    <property type="project" value="UniProtKB-SubCell"/>
</dbReference>
<dbReference type="GO" id="GO:0033693">
    <property type="term" value="P:neurofilament bundle assembly"/>
    <property type="evidence" value="ECO:0007669"/>
    <property type="project" value="TreeGrafter"/>
</dbReference>
<evidence type="ECO:0000313" key="7">
    <source>
        <dbReference type="Proteomes" id="UP001177744"/>
    </source>
</evidence>
<organism evidence="6 7">
    <name type="scientific">Cnephaeus nilssonii</name>
    <name type="common">Northern bat</name>
    <name type="synonym">Eptesicus nilssonii</name>
    <dbReference type="NCBI Taxonomy" id="3371016"/>
    <lineage>
        <taxon>Eukaryota</taxon>
        <taxon>Metazoa</taxon>
        <taxon>Chordata</taxon>
        <taxon>Craniata</taxon>
        <taxon>Vertebrata</taxon>
        <taxon>Euteleostomi</taxon>
        <taxon>Mammalia</taxon>
        <taxon>Eutheria</taxon>
        <taxon>Laurasiatheria</taxon>
        <taxon>Chiroptera</taxon>
        <taxon>Yangochiroptera</taxon>
        <taxon>Vespertilionidae</taxon>
        <taxon>Cnephaeus</taxon>
    </lineage>
</organism>
<dbReference type="AlphaFoldDB" id="A0AA40LVP9"/>
<dbReference type="GO" id="GO:0030424">
    <property type="term" value="C:axon"/>
    <property type="evidence" value="ECO:0007669"/>
    <property type="project" value="TreeGrafter"/>
</dbReference>
<accession>A0AA40LVP9</accession>
<dbReference type="Proteomes" id="UP001177744">
    <property type="component" value="Unassembled WGS sequence"/>
</dbReference>
<proteinExistence type="predicted"/>
<dbReference type="InterPro" id="IPR039008">
    <property type="entry name" value="IF_rod_dom"/>
</dbReference>
<dbReference type="Pfam" id="PF00038">
    <property type="entry name" value="Filament"/>
    <property type="match status" value="1"/>
</dbReference>
<comment type="caution">
    <text evidence="6">The sequence shown here is derived from an EMBL/GenBank/DDBJ whole genome shotgun (WGS) entry which is preliminary data.</text>
</comment>
<dbReference type="GO" id="GO:0005882">
    <property type="term" value="C:intermediate filament"/>
    <property type="evidence" value="ECO:0007669"/>
    <property type="project" value="UniProtKB-KW"/>
</dbReference>
<evidence type="ECO:0000256" key="3">
    <source>
        <dbReference type="ARBA" id="ARBA00022754"/>
    </source>
</evidence>
<dbReference type="PANTHER" id="PTHR45652">
    <property type="entry name" value="GLIAL FIBRILLARY ACIDIC PROTEIN"/>
    <property type="match status" value="1"/>
</dbReference>
<dbReference type="PANTHER" id="PTHR45652:SF8">
    <property type="entry name" value="NEUROFILAMENT LIGHT POLYPEPTIDE"/>
    <property type="match status" value="1"/>
</dbReference>
<gene>
    <name evidence="6" type="ORF">QTO34_007894</name>
</gene>
<reference evidence="6" key="1">
    <citation type="submission" date="2023-06" db="EMBL/GenBank/DDBJ databases">
        <title>Reference genome for the Northern bat (Eptesicus nilssonii), a most northern bat species.</title>
        <authorList>
            <person name="Laine V.N."/>
            <person name="Pulliainen A.T."/>
            <person name="Lilley T.M."/>
        </authorList>
    </citation>
    <scope>NUCLEOTIDE SEQUENCE</scope>
    <source>
        <strain evidence="6">BLF_Eptnil</strain>
        <tissue evidence="6">Kidney</tissue>
    </source>
</reference>
<dbReference type="InterPro" id="IPR050405">
    <property type="entry name" value="Intermediate_filament"/>
</dbReference>
<keyword evidence="4" id="KW-0175">Coiled coil</keyword>
<keyword evidence="2" id="KW-0963">Cytoplasm</keyword>
<feature type="domain" description="IF rod" evidence="5">
    <location>
        <begin position="10"/>
        <end position="74"/>
    </location>
</feature>
<evidence type="ECO:0000313" key="6">
    <source>
        <dbReference type="EMBL" id="KAK1345437.1"/>
    </source>
</evidence>
<dbReference type="GO" id="GO:0099160">
    <property type="term" value="C:postsynaptic intermediate filament cytoskeleton"/>
    <property type="evidence" value="ECO:0007669"/>
    <property type="project" value="TreeGrafter"/>
</dbReference>
<keyword evidence="7" id="KW-1185">Reference proteome</keyword>
<protein>
    <recommendedName>
        <fullName evidence="5">IF rod domain-containing protein</fullName>
    </recommendedName>
</protein>
<sequence>MRLFGPLRHRAQYKKLAAKDMQNAEEWYKSCFTMLTESAAKNTYGVRATKEEVSESRRLLKAKTLEIKACQGMN</sequence>
<keyword evidence="3" id="KW-0403">Intermediate filament</keyword>
<name>A0AA40LVP9_CNENI</name>
<dbReference type="GO" id="GO:0099184">
    <property type="term" value="F:structural constituent of postsynaptic intermediate filament cytoskeleton"/>
    <property type="evidence" value="ECO:0007669"/>
    <property type="project" value="TreeGrafter"/>
</dbReference>
<dbReference type="Gene3D" id="1.20.5.500">
    <property type="entry name" value="Single helix bin"/>
    <property type="match status" value="1"/>
</dbReference>
<evidence type="ECO:0000256" key="2">
    <source>
        <dbReference type="ARBA" id="ARBA00022490"/>
    </source>
</evidence>
<evidence type="ECO:0000259" key="5">
    <source>
        <dbReference type="Pfam" id="PF00038"/>
    </source>
</evidence>
<evidence type="ECO:0000256" key="4">
    <source>
        <dbReference type="ARBA" id="ARBA00023054"/>
    </source>
</evidence>
<dbReference type="EMBL" id="JAULJE010000002">
    <property type="protein sequence ID" value="KAK1345437.1"/>
    <property type="molecule type" value="Genomic_DNA"/>
</dbReference>
<comment type="subcellular location">
    <subcellularLocation>
        <location evidence="1">Cytoplasm</location>
    </subcellularLocation>
</comment>